<keyword evidence="1" id="KW-1133">Transmembrane helix</keyword>
<protein>
    <submittedName>
        <fullName evidence="3">Uncharacterized protein</fullName>
    </submittedName>
</protein>
<keyword evidence="4" id="KW-1185">Reference proteome</keyword>
<dbReference type="AlphaFoldDB" id="A0A369I9E6"/>
<feature type="signal peptide" evidence="2">
    <location>
        <begin position="1"/>
        <end position="25"/>
    </location>
</feature>
<feature type="chain" id="PRO_5016794007" evidence="2">
    <location>
        <begin position="26"/>
        <end position="554"/>
    </location>
</feature>
<proteinExistence type="predicted"/>
<evidence type="ECO:0000313" key="4">
    <source>
        <dbReference type="Proteomes" id="UP000253141"/>
    </source>
</evidence>
<keyword evidence="2" id="KW-0732">Signal</keyword>
<evidence type="ECO:0000256" key="1">
    <source>
        <dbReference type="SAM" id="Phobius"/>
    </source>
</evidence>
<dbReference type="RefSeq" id="WP_114461519.1">
    <property type="nucleotide sequence ID" value="NZ_QPIW01000009.1"/>
</dbReference>
<dbReference type="EMBL" id="QPIW01000009">
    <property type="protein sequence ID" value="RDB05510.1"/>
    <property type="molecule type" value="Genomic_DNA"/>
</dbReference>
<reference evidence="3 4" key="1">
    <citation type="submission" date="2018-07" db="EMBL/GenBank/DDBJ databases">
        <title>Genome analysis of Runella aurantiaca.</title>
        <authorList>
            <person name="Yang X."/>
        </authorList>
    </citation>
    <scope>NUCLEOTIDE SEQUENCE [LARGE SCALE GENOMIC DNA]</scope>
    <source>
        <strain evidence="3 4">YX9</strain>
    </source>
</reference>
<evidence type="ECO:0000313" key="3">
    <source>
        <dbReference type="EMBL" id="RDB05510.1"/>
    </source>
</evidence>
<sequence>MRFLKAYSFFVVFSFCLLYSIASMAHVGSAGVLFQGQAGAYRVLVSLQPPDVIPGTAQVTVYVESGNVTSVLARPIYFRTGDKGAPSSDVISPVPNQAGQFQGIVWLMAGGASSVQITLDGDDGKKELIVPIVAVSTAQRDMPAGLGVLLSILGLLLVVILITAIGASASDGLLRKGASLTPKQRRSRWVSMGVAAVACTGILYIGSSWWNSWAGDYKKYMYKPILGNAKIINKNNERVFQLTVDTNSINKSSQRRTVMSFLIPDHGKLMHLFLVRQNTLDAFAHLHPERRDTTTFEAYLPKLPAGRYLVYADVVQRSGFAETITDTIDIPEIYGNAAVKTDPEDTYVVTDPLNNPKQIPVDENVVICGKPGTKTKLKDGTSIVWQGKPEVSFEAGKPYQLAFEVFGPDGKPAVLEPYLGMNGHAAIVHSDGSVYIHLHPVGTYSMAAQQIMQNRLADTTKIFRYSGDAKSFRDSIDRYIAGLKLLAPAERDQLLMKSMSGMSAHDMEGMKHENRIVFPYAFPKEGQYRIFLQIKRNGQVLTGIFDANVKEASM</sequence>
<dbReference type="Proteomes" id="UP000253141">
    <property type="component" value="Unassembled WGS sequence"/>
</dbReference>
<keyword evidence="1" id="KW-0812">Transmembrane</keyword>
<dbReference type="OrthoDB" id="128043at2"/>
<gene>
    <name evidence="3" type="ORF">DVG78_13075</name>
</gene>
<feature type="transmembrane region" description="Helical" evidence="1">
    <location>
        <begin position="146"/>
        <end position="168"/>
    </location>
</feature>
<feature type="transmembrane region" description="Helical" evidence="1">
    <location>
        <begin position="189"/>
        <end position="210"/>
    </location>
</feature>
<evidence type="ECO:0000256" key="2">
    <source>
        <dbReference type="SAM" id="SignalP"/>
    </source>
</evidence>
<comment type="caution">
    <text evidence="3">The sequence shown here is derived from an EMBL/GenBank/DDBJ whole genome shotgun (WGS) entry which is preliminary data.</text>
</comment>
<name>A0A369I9E6_9BACT</name>
<accession>A0A369I9E6</accession>
<keyword evidence="1" id="KW-0472">Membrane</keyword>
<organism evidence="3 4">
    <name type="scientific">Runella aurantiaca</name>
    <dbReference type="NCBI Taxonomy" id="2282308"/>
    <lineage>
        <taxon>Bacteria</taxon>
        <taxon>Pseudomonadati</taxon>
        <taxon>Bacteroidota</taxon>
        <taxon>Cytophagia</taxon>
        <taxon>Cytophagales</taxon>
        <taxon>Spirosomataceae</taxon>
        <taxon>Runella</taxon>
    </lineage>
</organism>